<dbReference type="SUPFAM" id="SSF88659">
    <property type="entry name" value="Sigma3 and sigma4 domains of RNA polymerase sigma factors"/>
    <property type="match status" value="1"/>
</dbReference>
<dbReference type="InterPro" id="IPR013325">
    <property type="entry name" value="RNA_pol_sigma_r2"/>
</dbReference>
<keyword evidence="2" id="KW-0805">Transcription regulation</keyword>
<dbReference type="InterPro" id="IPR007627">
    <property type="entry name" value="RNA_pol_sigma70_r2"/>
</dbReference>
<name>A0A944QS85_9GAMM</name>
<dbReference type="Gene3D" id="1.10.1740.10">
    <property type="match status" value="1"/>
</dbReference>
<dbReference type="PANTHER" id="PTHR43133:SF25">
    <property type="entry name" value="RNA POLYMERASE SIGMA FACTOR RFAY-RELATED"/>
    <property type="match status" value="1"/>
</dbReference>
<dbReference type="Gene3D" id="1.10.10.10">
    <property type="entry name" value="Winged helix-like DNA-binding domain superfamily/Winged helix DNA-binding domain"/>
    <property type="match status" value="1"/>
</dbReference>
<dbReference type="PANTHER" id="PTHR43133">
    <property type="entry name" value="RNA POLYMERASE ECF-TYPE SIGMA FACTO"/>
    <property type="match status" value="1"/>
</dbReference>
<reference evidence="7 8" key="1">
    <citation type="submission" date="2021-05" db="EMBL/GenBank/DDBJ databases">
        <title>Genetic and Functional Diversity in Clade A Lucinid endosymbionts from the Bahamas.</title>
        <authorList>
            <person name="Giani N.M."/>
            <person name="Engel A.S."/>
            <person name="Campbell B.J."/>
        </authorList>
    </citation>
    <scope>NUCLEOTIDE SEQUENCE [LARGE SCALE GENOMIC DNA]</scope>
    <source>
        <strain evidence="7">LUC16012Gg_MoonRockCtena</strain>
    </source>
</reference>
<dbReference type="InterPro" id="IPR013249">
    <property type="entry name" value="RNA_pol_sigma70_r4_t2"/>
</dbReference>
<dbReference type="Pfam" id="PF08281">
    <property type="entry name" value="Sigma70_r4_2"/>
    <property type="match status" value="1"/>
</dbReference>
<evidence type="ECO:0000313" key="8">
    <source>
        <dbReference type="Proteomes" id="UP000770889"/>
    </source>
</evidence>
<dbReference type="Pfam" id="PF04542">
    <property type="entry name" value="Sigma70_r2"/>
    <property type="match status" value="1"/>
</dbReference>
<evidence type="ECO:0000256" key="2">
    <source>
        <dbReference type="ARBA" id="ARBA00023015"/>
    </source>
</evidence>
<dbReference type="NCBIfam" id="TIGR02937">
    <property type="entry name" value="sigma70-ECF"/>
    <property type="match status" value="1"/>
</dbReference>
<feature type="domain" description="RNA polymerase sigma-70 region 2" evidence="5">
    <location>
        <begin position="20"/>
        <end position="83"/>
    </location>
</feature>
<evidence type="ECO:0000256" key="3">
    <source>
        <dbReference type="ARBA" id="ARBA00023082"/>
    </source>
</evidence>
<evidence type="ECO:0000259" key="5">
    <source>
        <dbReference type="Pfam" id="PF04542"/>
    </source>
</evidence>
<dbReference type="GO" id="GO:0006352">
    <property type="term" value="P:DNA-templated transcription initiation"/>
    <property type="evidence" value="ECO:0007669"/>
    <property type="project" value="InterPro"/>
</dbReference>
<evidence type="ECO:0000256" key="1">
    <source>
        <dbReference type="ARBA" id="ARBA00010641"/>
    </source>
</evidence>
<dbReference type="InterPro" id="IPR013324">
    <property type="entry name" value="RNA_pol_sigma_r3/r4-like"/>
</dbReference>
<feature type="domain" description="RNA polymerase sigma factor 70 region 4 type 2" evidence="6">
    <location>
        <begin position="131"/>
        <end position="182"/>
    </location>
</feature>
<dbReference type="InterPro" id="IPR039425">
    <property type="entry name" value="RNA_pol_sigma-70-like"/>
</dbReference>
<evidence type="ECO:0000256" key="4">
    <source>
        <dbReference type="ARBA" id="ARBA00023163"/>
    </source>
</evidence>
<dbReference type="EMBL" id="JAHHGM010000002">
    <property type="protein sequence ID" value="MBT2987767.1"/>
    <property type="molecule type" value="Genomic_DNA"/>
</dbReference>
<dbReference type="GO" id="GO:0016987">
    <property type="term" value="F:sigma factor activity"/>
    <property type="evidence" value="ECO:0007669"/>
    <property type="project" value="UniProtKB-KW"/>
</dbReference>
<keyword evidence="3" id="KW-0731">Sigma factor</keyword>
<dbReference type="AlphaFoldDB" id="A0A944QS85"/>
<dbReference type="GO" id="GO:0003677">
    <property type="term" value="F:DNA binding"/>
    <property type="evidence" value="ECO:0007669"/>
    <property type="project" value="InterPro"/>
</dbReference>
<organism evidence="7 8">
    <name type="scientific">Candidatus Thiodiazotropha taylori</name>
    <dbReference type="NCBI Taxonomy" id="2792791"/>
    <lineage>
        <taxon>Bacteria</taxon>
        <taxon>Pseudomonadati</taxon>
        <taxon>Pseudomonadota</taxon>
        <taxon>Gammaproteobacteria</taxon>
        <taxon>Chromatiales</taxon>
        <taxon>Sedimenticolaceae</taxon>
        <taxon>Candidatus Thiodiazotropha</taxon>
    </lineage>
</organism>
<dbReference type="Proteomes" id="UP000770889">
    <property type="component" value="Unassembled WGS sequence"/>
</dbReference>
<sequence length="207" mass="23447">MSDSETQQCKAWFSQAVDDCMSSLYAMAMRLTNNSADAEDLVAEAVTKAWKSLHLLQQRERFRPWIYAIQRNLFISQYRKKRARPDTSSYDRLSEGCSGGEIAALLIEQPDDFLSWWANPEETFVNGLLGEEIVRALEALPEAFRETVILVNLEGLAYDEAAEALGVSPGTIRSRMNRGRTLLQKQLWLHAIDAGLVSQDRLMESSR</sequence>
<keyword evidence="4" id="KW-0804">Transcription</keyword>
<comment type="similarity">
    <text evidence="1">Belongs to the sigma-70 factor family. ECF subfamily.</text>
</comment>
<accession>A0A944QS85</accession>
<gene>
    <name evidence="7" type="ORF">KME65_02285</name>
</gene>
<comment type="caution">
    <text evidence="7">The sequence shown here is derived from an EMBL/GenBank/DDBJ whole genome shotgun (WGS) entry which is preliminary data.</text>
</comment>
<protein>
    <submittedName>
        <fullName evidence="7">Sigma-70 family RNA polymerase sigma factor</fullName>
    </submittedName>
</protein>
<proteinExistence type="inferred from homology"/>
<dbReference type="SUPFAM" id="SSF88946">
    <property type="entry name" value="Sigma2 domain of RNA polymerase sigma factors"/>
    <property type="match status" value="1"/>
</dbReference>
<dbReference type="CDD" id="cd06171">
    <property type="entry name" value="Sigma70_r4"/>
    <property type="match status" value="1"/>
</dbReference>
<evidence type="ECO:0000259" key="6">
    <source>
        <dbReference type="Pfam" id="PF08281"/>
    </source>
</evidence>
<evidence type="ECO:0000313" key="7">
    <source>
        <dbReference type="EMBL" id="MBT2987767.1"/>
    </source>
</evidence>
<dbReference type="InterPro" id="IPR014284">
    <property type="entry name" value="RNA_pol_sigma-70_dom"/>
</dbReference>
<dbReference type="InterPro" id="IPR036388">
    <property type="entry name" value="WH-like_DNA-bd_sf"/>
</dbReference>